<dbReference type="Proteomes" id="UP000544110">
    <property type="component" value="Unassembled WGS sequence"/>
</dbReference>
<accession>A0A7Y9UV87</accession>
<dbReference type="RefSeq" id="WP_179518268.1">
    <property type="nucleotide sequence ID" value="NZ_JACCAC010000001.1"/>
</dbReference>
<keyword evidence="4" id="KW-1185">Reference proteome</keyword>
<keyword evidence="2" id="KW-0812">Transmembrane</keyword>
<keyword evidence="2" id="KW-1133">Transmembrane helix</keyword>
<evidence type="ECO:0000256" key="1">
    <source>
        <dbReference type="SAM" id="MobiDB-lite"/>
    </source>
</evidence>
<sequence length="70" mass="7297">MTGALITLTAISAVVAVVLLLDLGSSRRQRRRLASGGPRPGSDRRGIDSRSNEAAVESSARNAVTITYGT</sequence>
<comment type="caution">
    <text evidence="3">The sequence shown here is derived from an EMBL/GenBank/DDBJ whole genome shotgun (WGS) entry which is preliminary data.</text>
</comment>
<feature type="transmembrane region" description="Helical" evidence="2">
    <location>
        <begin position="6"/>
        <end position="23"/>
    </location>
</feature>
<reference evidence="3 4" key="1">
    <citation type="submission" date="2020-07" db="EMBL/GenBank/DDBJ databases">
        <title>Sequencing the genomes of 1000 actinobacteria strains.</title>
        <authorList>
            <person name="Klenk H.-P."/>
        </authorList>
    </citation>
    <scope>NUCLEOTIDE SEQUENCE [LARGE SCALE GENOMIC DNA]</scope>
    <source>
        <strain evidence="3 4">DSM 24552</strain>
    </source>
</reference>
<evidence type="ECO:0000313" key="3">
    <source>
        <dbReference type="EMBL" id="NYG55905.1"/>
    </source>
</evidence>
<feature type="region of interest" description="Disordered" evidence="1">
    <location>
        <begin position="29"/>
        <end position="70"/>
    </location>
</feature>
<protein>
    <submittedName>
        <fullName evidence="3">Uncharacterized protein</fullName>
    </submittedName>
</protein>
<feature type="compositionally biased region" description="Basic and acidic residues" evidence="1">
    <location>
        <begin position="41"/>
        <end position="51"/>
    </location>
</feature>
<name>A0A7Y9UV87_9ACTN</name>
<proteinExistence type="predicted"/>
<gene>
    <name evidence="3" type="ORF">BJ989_002209</name>
</gene>
<evidence type="ECO:0000256" key="2">
    <source>
        <dbReference type="SAM" id="Phobius"/>
    </source>
</evidence>
<dbReference type="EMBL" id="JACCAC010000001">
    <property type="protein sequence ID" value="NYG55905.1"/>
    <property type="molecule type" value="Genomic_DNA"/>
</dbReference>
<evidence type="ECO:0000313" key="4">
    <source>
        <dbReference type="Proteomes" id="UP000544110"/>
    </source>
</evidence>
<feature type="compositionally biased region" description="Polar residues" evidence="1">
    <location>
        <begin position="59"/>
        <end position="70"/>
    </location>
</feature>
<dbReference type="AlphaFoldDB" id="A0A7Y9UV87"/>
<keyword evidence="2" id="KW-0472">Membrane</keyword>
<organism evidence="3 4">
    <name type="scientific">Nocardioides perillae</name>
    <dbReference type="NCBI Taxonomy" id="1119534"/>
    <lineage>
        <taxon>Bacteria</taxon>
        <taxon>Bacillati</taxon>
        <taxon>Actinomycetota</taxon>
        <taxon>Actinomycetes</taxon>
        <taxon>Propionibacteriales</taxon>
        <taxon>Nocardioidaceae</taxon>
        <taxon>Nocardioides</taxon>
    </lineage>
</organism>